<evidence type="ECO:0000313" key="2">
    <source>
        <dbReference type="EMBL" id="SMX45728.1"/>
    </source>
</evidence>
<sequence length="159" mass="18115">MRVPSRKDDFSMTSRTQPLYELRARRHGPGDTEIEIWQLPSLATPQIVNPLRLAGLRGRNLELTEHRVLRRLKESGIRLDLLPIEGMGSALSEETALRLALLFRTLAPMRNRDNMRLVADGIEAMGKEEAGYWLGMSVHRKNPRRVLTALRILLTDPAK</sequence>
<evidence type="ECO:0000313" key="3">
    <source>
        <dbReference type="Proteomes" id="UP000207598"/>
    </source>
</evidence>
<dbReference type="OrthoDB" id="7705857at2"/>
<keyword evidence="3" id="KW-1185">Reference proteome</keyword>
<dbReference type="Pfam" id="PF24728">
    <property type="entry name" value="DUF7680"/>
    <property type="match status" value="1"/>
</dbReference>
<organism evidence="2 3">
    <name type="scientific">Maliponia aquimaris</name>
    <dbReference type="NCBI Taxonomy" id="1673631"/>
    <lineage>
        <taxon>Bacteria</taxon>
        <taxon>Pseudomonadati</taxon>
        <taxon>Pseudomonadota</taxon>
        <taxon>Alphaproteobacteria</taxon>
        <taxon>Rhodobacterales</taxon>
        <taxon>Paracoccaceae</taxon>
        <taxon>Maliponia</taxon>
    </lineage>
</organism>
<evidence type="ECO:0000259" key="1">
    <source>
        <dbReference type="Pfam" id="PF24728"/>
    </source>
</evidence>
<dbReference type="Proteomes" id="UP000207598">
    <property type="component" value="Unassembled WGS sequence"/>
</dbReference>
<dbReference type="AlphaFoldDB" id="A0A238KSN1"/>
<gene>
    <name evidence="2" type="ORF">MAA8898_03233</name>
</gene>
<accession>A0A238KSN1</accession>
<name>A0A238KSN1_9RHOB</name>
<protein>
    <recommendedName>
        <fullName evidence="1">DUF7680 domain-containing protein</fullName>
    </recommendedName>
</protein>
<proteinExistence type="predicted"/>
<reference evidence="2 3" key="1">
    <citation type="submission" date="2017-05" db="EMBL/GenBank/DDBJ databases">
        <authorList>
            <person name="Song R."/>
            <person name="Chenine A.L."/>
            <person name="Ruprecht R.M."/>
        </authorList>
    </citation>
    <scope>NUCLEOTIDE SEQUENCE [LARGE SCALE GENOMIC DNA]</scope>
    <source>
        <strain evidence="2 3">CECT 8898</strain>
    </source>
</reference>
<dbReference type="InterPro" id="IPR056097">
    <property type="entry name" value="DUF7680"/>
</dbReference>
<feature type="domain" description="DUF7680" evidence="1">
    <location>
        <begin position="20"/>
        <end position="156"/>
    </location>
</feature>
<dbReference type="EMBL" id="FXYF01000009">
    <property type="protein sequence ID" value="SMX45728.1"/>
    <property type="molecule type" value="Genomic_DNA"/>
</dbReference>